<dbReference type="InterPro" id="IPR023833">
    <property type="entry name" value="Signal_pept_SipW-depend-type"/>
</dbReference>
<protein>
    <recommendedName>
        <fullName evidence="4">SipW-cognate class signal peptide</fullName>
    </recommendedName>
</protein>
<gene>
    <name evidence="2" type="ORF">A3A60_02900</name>
</gene>
<organism evidence="2 3">
    <name type="scientific">Candidatus Curtissbacteria bacterium RIFCSPLOWO2_01_FULL_42_26</name>
    <dbReference type="NCBI Taxonomy" id="1797729"/>
    <lineage>
        <taxon>Bacteria</taxon>
        <taxon>Candidatus Curtissiibacteriota</taxon>
    </lineage>
</organism>
<evidence type="ECO:0000256" key="1">
    <source>
        <dbReference type="SAM" id="SignalP"/>
    </source>
</evidence>
<proteinExistence type="predicted"/>
<evidence type="ECO:0000313" key="3">
    <source>
        <dbReference type="Proteomes" id="UP000179227"/>
    </source>
</evidence>
<dbReference type="Proteomes" id="UP000179227">
    <property type="component" value="Unassembled WGS sequence"/>
</dbReference>
<keyword evidence="1" id="KW-0732">Signal</keyword>
<dbReference type="InterPro" id="IPR022121">
    <property type="entry name" value="Peptidase_M73_camelysin"/>
</dbReference>
<evidence type="ECO:0008006" key="4">
    <source>
        <dbReference type="Google" id="ProtNLM"/>
    </source>
</evidence>
<dbReference type="Pfam" id="PF12389">
    <property type="entry name" value="Peptidase_M73"/>
    <property type="match status" value="1"/>
</dbReference>
<dbReference type="STRING" id="1797729.A3A60_02900"/>
<reference evidence="2 3" key="1">
    <citation type="journal article" date="2016" name="Nat. Commun.">
        <title>Thousands of microbial genomes shed light on interconnected biogeochemical processes in an aquifer system.</title>
        <authorList>
            <person name="Anantharaman K."/>
            <person name="Brown C.T."/>
            <person name="Hug L.A."/>
            <person name="Sharon I."/>
            <person name="Castelle C.J."/>
            <person name="Probst A.J."/>
            <person name="Thomas B.C."/>
            <person name="Singh A."/>
            <person name="Wilkins M.J."/>
            <person name="Karaoz U."/>
            <person name="Brodie E.L."/>
            <person name="Williams K.H."/>
            <person name="Hubbard S.S."/>
            <person name="Banfield J.F."/>
        </authorList>
    </citation>
    <scope>NUCLEOTIDE SEQUENCE [LARGE SCALE GENOMIC DNA]</scope>
</reference>
<comment type="caution">
    <text evidence="2">The sequence shown here is derived from an EMBL/GenBank/DDBJ whole genome shotgun (WGS) entry which is preliminary data.</text>
</comment>
<dbReference type="EMBL" id="MFBS01000008">
    <property type="protein sequence ID" value="OGE10620.1"/>
    <property type="molecule type" value="Genomic_DNA"/>
</dbReference>
<feature type="signal peptide" evidence="1">
    <location>
        <begin position="1"/>
        <end position="29"/>
    </location>
</feature>
<sequence length="253" mass="27544">MGININTKILLSLASIAVAAALVVGATFAFFSDSETSTGNTFTAGTLDLKVDNTCHYNEPADDTPNCPTPPEGFTTWDSTDLGVAHKFFYFTDVKPGDYGEDTVSLTVENDAWLRMLIDVTADTDNSCTGPETVAEPGCGANDDGELLENLLFTVWLDQGVTPGFQGPQDLSECDNDFVEQFEPTLISEGTVQDGEIWNLADFDEAYLLAEQKACFGIAWRLPEEVGNEVQSDGVEATMEFQVEQYRNNPSPF</sequence>
<dbReference type="AlphaFoldDB" id="A0A1F5I2Q7"/>
<dbReference type="NCBIfam" id="TIGR04088">
    <property type="entry name" value="cognate_SipW"/>
    <property type="match status" value="1"/>
</dbReference>
<accession>A0A1F5I2Q7</accession>
<name>A0A1F5I2Q7_9BACT</name>
<feature type="chain" id="PRO_5009518855" description="SipW-cognate class signal peptide" evidence="1">
    <location>
        <begin position="30"/>
        <end position="253"/>
    </location>
</feature>
<evidence type="ECO:0000313" key="2">
    <source>
        <dbReference type="EMBL" id="OGE10620.1"/>
    </source>
</evidence>